<gene>
    <name evidence="2" type="ORF">EIB71_06520</name>
</gene>
<evidence type="ECO:0000313" key="2">
    <source>
        <dbReference type="EMBL" id="AZI67344.1"/>
    </source>
</evidence>
<evidence type="ECO:0008006" key="4">
    <source>
        <dbReference type="Google" id="ProtNLM"/>
    </source>
</evidence>
<dbReference type="SUPFAM" id="SSF48452">
    <property type="entry name" value="TPR-like"/>
    <property type="match status" value="1"/>
</dbReference>
<keyword evidence="1" id="KW-0732">Signal</keyword>
<sequence length="326" mass="38136">MKRILLVLILLSFTFLHSQQNRLQGKWILDKIYYQNGNPLEINHPLYSTFIEYDFKGNNLEINNSKFKFSIDGSIITTNTRKLNYKIENEYLIINESGSDKVYYFLKSTDFLKTYPEFEPQEITYVDKTVFEANSVVKPEFNYSESFEEFIRKNIPSYSPTSATNNFFKAKFVLTKENKITDIQIIDGISKRFDAEFKMALLKSEKFLRNTSDKDLLITQTFNFFKMFASLGNKEEVQICNFIQKGDKLYEKNEFKNAIINYEKLLSINISAATKERFGFNLNRAYINLGVSYLAVGNIPKACEAFMKVGDKTNFQVRNYLINFCK</sequence>
<dbReference type="EMBL" id="CP034158">
    <property type="protein sequence ID" value="AZI67344.1"/>
    <property type="molecule type" value="Genomic_DNA"/>
</dbReference>
<feature type="signal peptide" evidence="1">
    <location>
        <begin position="1"/>
        <end position="18"/>
    </location>
</feature>
<evidence type="ECO:0000313" key="3">
    <source>
        <dbReference type="Proteomes" id="UP000274483"/>
    </source>
</evidence>
<accession>A0ABN5SYC1</accession>
<dbReference type="RefSeq" id="WP_124757786.1">
    <property type="nucleotide sequence ID" value="NZ_CBCRWA010000002.1"/>
</dbReference>
<name>A0ABN5SYC1_9FLAO</name>
<organism evidence="2 3">
    <name type="scientific">Kaistella daneshvariae</name>
    <dbReference type="NCBI Taxonomy" id="2487074"/>
    <lineage>
        <taxon>Bacteria</taxon>
        <taxon>Pseudomonadati</taxon>
        <taxon>Bacteroidota</taxon>
        <taxon>Flavobacteriia</taxon>
        <taxon>Flavobacteriales</taxon>
        <taxon>Weeksellaceae</taxon>
        <taxon>Chryseobacterium group</taxon>
        <taxon>Kaistella</taxon>
    </lineage>
</organism>
<protein>
    <recommendedName>
        <fullName evidence="4">Tetratricopeptide repeat protein</fullName>
    </recommendedName>
</protein>
<proteinExistence type="predicted"/>
<feature type="chain" id="PRO_5047279453" description="Tetratricopeptide repeat protein" evidence="1">
    <location>
        <begin position="19"/>
        <end position="326"/>
    </location>
</feature>
<evidence type="ECO:0000256" key="1">
    <source>
        <dbReference type="SAM" id="SignalP"/>
    </source>
</evidence>
<keyword evidence="3" id="KW-1185">Reference proteome</keyword>
<dbReference type="Proteomes" id="UP000274483">
    <property type="component" value="Chromosome"/>
</dbReference>
<dbReference type="Gene3D" id="1.25.40.10">
    <property type="entry name" value="Tetratricopeptide repeat domain"/>
    <property type="match status" value="1"/>
</dbReference>
<dbReference type="InterPro" id="IPR011990">
    <property type="entry name" value="TPR-like_helical_dom_sf"/>
</dbReference>
<reference evidence="2 3" key="1">
    <citation type="submission" date="2018-11" db="EMBL/GenBank/DDBJ databases">
        <title>Proposal to divide the Flavobacteriaceae and reorganize its genera based on Amino Acid Identity values calculated from whole genome sequences.</title>
        <authorList>
            <person name="Nicholson A.C."/>
            <person name="Gulvik C.A."/>
            <person name="Whitney A.M."/>
            <person name="Humrighouse B.W."/>
            <person name="Bell M."/>
            <person name="Holmes B."/>
            <person name="Steigerwalt A.G."/>
            <person name="Villarma A."/>
            <person name="Sheth M."/>
            <person name="Batra D."/>
            <person name="Pryor J."/>
            <person name="Bernardet J.-F."/>
            <person name="Hugo C."/>
            <person name="Kampfer P."/>
            <person name="Newman J.D."/>
            <person name="McQuiston J.R."/>
        </authorList>
    </citation>
    <scope>NUCLEOTIDE SEQUENCE [LARGE SCALE GENOMIC DNA]</scope>
    <source>
        <strain evidence="2 3">H3001</strain>
    </source>
</reference>